<feature type="domain" description="N-acetyltransferase" evidence="2">
    <location>
        <begin position="1"/>
        <end position="148"/>
    </location>
</feature>
<dbReference type="CDD" id="cd04301">
    <property type="entry name" value="NAT_SF"/>
    <property type="match status" value="1"/>
</dbReference>
<keyword evidence="4" id="KW-1185">Reference proteome</keyword>
<dbReference type="Proteomes" id="UP000231960">
    <property type="component" value="Unassembled WGS sequence"/>
</dbReference>
<dbReference type="InterPro" id="IPR000182">
    <property type="entry name" value="GNAT_dom"/>
</dbReference>
<evidence type="ECO:0000259" key="2">
    <source>
        <dbReference type="PROSITE" id="PS51186"/>
    </source>
</evidence>
<dbReference type="GO" id="GO:0008080">
    <property type="term" value="F:N-acetyltransferase activity"/>
    <property type="evidence" value="ECO:0007669"/>
    <property type="project" value="InterPro"/>
</dbReference>
<evidence type="ECO:0000313" key="4">
    <source>
        <dbReference type="Proteomes" id="UP000231960"/>
    </source>
</evidence>
<proteinExistence type="predicted"/>
<dbReference type="Gene3D" id="3.40.630.30">
    <property type="match status" value="1"/>
</dbReference>
<dbReference type="InterPro" id="IPR016181">
    <property type="entry name" value="Acyl_CoA_acyltransferase"/>
</dbReference>
<dbReference type="EMBL" id="NIPO01000001">
    <property type="protein sequence ID" value="PJR04097.1"/>
    <property type="molecule type" value="Genomic_DNA"/>
</dbReference>
<accession>A0A2M9R5F3</accession>
<dbReference type="AlphaFoldDB" id="A0A2M9R5F3"/>
<organism evidence="3 4">
    <name type="scientific">Avrilella dinanensis</name>
    <dbReference type="NCBI Taxonomy" id="2008672"/>
    <lineage>
        <taxon>Bacteria</taxon>
        <taxon>Pseudomonadati</taxon>
        <taxon>Bacteroidota</taxon>
        <taxon>Flavobacteriia</taxon>
        <taxon>Flavobacteriales</taxon>
        <taxon>Flavobacteriaceae</taxon>
        <taxon>Avrilella</taxon>
    </lineage>
</organism>
<dbReference type="InterPro" id="IPR050769">
    <property type="entry name" value="NAT_camello-type"/>
</dbReference>
<keyword evidence="1 3" id="KW-0808">Transferase</keyword>
<evidence type="ECO:0000313" key="3">
    <source>
        <dbReference type="EMBL" id="PJR04097.1"/>
    </source>
</evidence>
<evidence type="ECO:0000256" key="1">
    <source>
        <dbReference type="ARBA" id="ARBA00022679"/>
    </source>
</evidence>
<dbReference type="PANTHER" id="PTHR13947:SF37">
    <property type="entry name" value="LD18367P"/>
    <property type="match status" value="1"/>
</dbReference>
<sequence length="148" mass="17178">MITRKATKSDIKTLSKLFDDYRIFYKKQSDVQSAENFLFERIQNQDSEIFVTENDSNEIIGFVQLYPIFSSTRMQRLWLLNDLFVSQNYRGKGVSVQLIDEAKKVCMGTNGCGLVLETSKTNHIGNNLYPKTGFTLDTENNYYSWDNK</sequence>
<dbReference type="OrthoDB" id="9792929at2"/>
<comment type="caution">
    <text evidence="3">The sequence shown here is derived from an EMBL/GenBank/DDBJ whole genome shotgun (WGS) entry which is preliminary data.</text>
</comment>
<protein>
    <submittedName>
        <fullName evidence="3">GNAT family N-acetyltransferase</fullName>
    </submittedName>
</protein>
<dbReference type="PANTHER" id="PTHR13947">
    <property type="entry name" value="GNAT FAMILY N-ACETYLTRANSFERASE"/>
    <property type="match status" value="1"/>
</dbReference>
<dbReference type="Pfam" id="PF00583">
    <property type="entry name" value="Acetyltransf_1"/>
    <property type="match status" value="1"/>
</dbReference>
<gene>
    <name evidence="3" type="ORF">CDL10_05830</name>
</gene>
<reference evidence="3 4" key="1">
    <citation type="submission" date="2017-06" db="EMBL/GenBank/DDBJ databases">
        <title>Description of Avrilella dinanensis gen. nov. sp. nov.</title>
        <authorList>
            <person name="Leyer C."/>
            <person name="Sassi M."/>
            <person name="Minet J."/>
            <person name="Kayal S."/>
            <person name="Cattoir V."/>
        </authorList>
    </citation>
    <scope>NUCLEOTIDE SEQUENCE [LARGE SCALE GENOMIC DNA]</scope>
    <source>
        <strain evidence="3 4">UR159</strain>
    </source>
</reference>
<dbReference type="SUPFAM" id="SSF55729">
    <property type="entry name" value="Acyl-CoA N-acyltransferases (Nat)"/>
    <property type="match status" value="1"/>
</dbReference>
<name>A0A2M9R5F3_9FLAO</name>
<dbReference type="PROSITE" id="PS51186">
    <property type="entry name" value="GNAT"/>
    <property type="match status" value="1"/>
</dbReference>
<dbReference type="RefSeq" id="WP_100677661.1">
    <property type="nucleotide sequence ID" value="NZ_NIPO01000001.1"/>
</dbReference>